<dbReference type="EMBL" id="BAAAEN010000011">
    <property type="protein sequence ID" value="GAA0511614.1"/>
    <property type="molecule type" value="Genomic_DNA"/>
</dbReference>
<reference evidence="2 3" key="1">
    <citation type="journal article" date="2019" name="Int. J. Syst. Evol. Microbiol.">
        <title>The Global Catalogue of Microorganisms (GCM) 10K type strain sequencing project: providing services to taxonomists for standard genome sequencing and annotation.</title>
        <authorList>
            <consortium name="The Broad Institute Genomics Platform"/>
            <consortium name="The Broad Institute Genome Sequencing Center for Infectious Disease"/>
            <person name="Wu L."/>
            <person name="Ma J."/>
        </authorList>
    </citation>
    <scope>NUCLEOTIDE SEQUENCE [LARGE SCALE GENOMIC DNA]</scope>
    <source>
        <strain evidence="2 3">JCM 14330</strain>
    </source>
</reference>
<evidence type="ECO:0000313" key="2">
    <source>
        <dbReference type="EMBL" id="GAA0511614.1"/>
    </source>
</evidence>
<evidence type="ECO:0000256" key="1">
    <source>
        <dbReference type="SAM" id="MobiDB-lite"/>
    </source>
</evidence>
<feature type="region of interest" description="Disordered" evidence="1">
    <location>
        <begin position="52"/>
        <end position="94"/>
    </location>
</feature>
<organism evidence="2 3">
    <name type="scientific">Pigmentiphaga daeguensis</name>
    <dbReference type="NCBI Taxonomy" id="414049"/>
    <lineage>
        <taxon>Bacteria</taxon>
        <taxon>Pseudomonadati</taxon>
        <taxon>Pseudomonadota</taxon>
        <taxon>Betaproteobacteria</taxon>
        <taxon>Burkholderiales</taxon>
        <taxon>Alcaligenaceae</taxon>
        <taxon>Pigmentiphaga</taxon>
    </lineage>
</organism>
<sequence length="102" mass="11631">MAQVSLDRFRQIGNSKDATLARPRYPPQMRQMTALFRQNLYFDGFGEANKPWKKPSPARTRFAGRRERPGKAVSGAIPRPWKQRIGTRGPGTARPQARLFCC</sequence>
<accession>A0ABN1C4Z2</accession>
<keyword evidence="3" id="KW-1185">Reference proteome</keyword>
<proteinExistence type="predicted"/>
<name>A0ABN1C4Z2_9BURK</name>
<gene>
    <name evidence="2" type="ORF">GCM10009097_31130</name>
</gene>
<evidence type="ECO:0000313" key="3">
    <source>
        <dbReference type="Proteomes" id="UP001501706"/>
    </source>
</evidence>
<comment type="caution">
    <text evidence="2">The sequence shown here is derived from an EMBL/GenBank/DDBJ whole genome shotgun (WGS) entry which is preliminary data.</text>
</comment>
<protein>
    <submittedName>
        <fullName evidence="2">Uncharacterized protein</fullName>
    </submittedName>
</protein>
<dbReference type="Proteomes" id="UP001501706">
    <property type="component" value="Unassembled WGS sequence"/>
</dbReference>